<reference evidence="6" key="1">
    <citation type="journal article" date="2020" name="Nat. Commun.">
        <title>Large-scale genome sequencing of mycorrhizal fungi provides insights into the early evolution of symbiotic traits.</title>
        <authorList>
            <person name="Miyauchi S."/>
            <person name="Kiss E."/>
            <person name="Kuo A."/>
            <person name="Drula E."/>
            <person name="Kohler A."/>
            <person name="Sanchez-Garcia M."/>
            <person name="Morin E."/>
            <person name="Andreopoulos B."/>
            <person name="Barry K.W."/>
            <person name="Bonito G."/>
            <person name="Buee M."/>
            <person name="Carver A."/>
            <person name="Chen C."/>
            <person name="Cichocki N."/>
            <person name="Clum A."/>
            <person name="Culley D."/>
            <person name="Crous P.W."/>
            <person name="Fauchery L."/>
            <person name="Girlanda M."/>
            <person name="Hayes R.D."/>
            <person name="Keri Z."/>
            <person name="LaButti K."/>
            <person name="Lipzen A."/>
            <person name="Lombard V."/>
            <person name="Magnuson J."/>
            <person name="Maillard F."/>
            <person name="Murat C."/>
            <person name="Nolan M."/>
            <person name="Ohm R.A."/>
            <person name="Pangilinan J."/>
            <person name="Pereira M.F."/>
            <person name="Perotto S."/>
            <person name="Peter M."/>
            <person name="Pfister S."/>
            <person name="Riley R."/>
            <person name="Sitrit Y."/>
            <person name="Stielow J.B."/>
            <person name="Szollosi G."/>
            <person name="Zifcakova L."/>
            <person name="Stursova M."/>
            <person name="Spatafora J.W."/>
            <person name="Tedersoo L."/>
            <person name="Vaario L.M."/>
            <person name="Yamada A."/>
            <person name="Yan M."/>
            <person name="Wang P."/>
            <person name="Xu J."/>
            <person name="Bruns T."/>
            <person name="Baldrian P."/>
            <person name="Vilgalys R."/>
            <person name="Dunand C."/>
            <person name="Henrissat B."/>
            <person name="Grigoriev I.V."/>
            <person name="Hibbett D."/>
            <person name="Nagy L.G."/>
            <person name="Martin F.M."/>
        </authorList>
    </citation>
    <scope>NUCLEOTIDE SEQUENCE</scope>
    <source>
        <strain evidence="6">UH-Tt-Lm1</strain>
    </source>
</reference>
<feature type="chain" id="PRO_5040142000" description="AA9 family lytic polysaccharide monooxygenase" evidence="4">
    <location>
        <begin position="24"/>
        <end position="336"/>
    </location>
</feature>
<dbReference type="PANTHER" id="PTHR33353">
    <property type="entry name" value="PUTATIVE (AFU_ORTHOLOGUE AFUA_1G12560)-RELATED"/>
    <property type="match status" value="1"/>
</dbReference>
<dbReference type="GO" id="GO:0030248">
    <property type="term" value="F:cellulose binding"/>
    <property type="evidence" value="ECO:0007669"/>
    <property type="project" value="UniProtKB-UniRule"/>
</dbReference>
<feature type="compositionally biased region" description="Low complexity" evidence="3">
    <location>
        <begin position="283"/>
        <end position="302"/>
    </location>
</feature>
<keyword evidence="6" id="KW-0378">Hydrolase</keyword>
<dbReference type="EMBL" id="WIUZ02000012">
    <property type="protein sequence ID" value="KAF9782144.1"/>
    <property type="molecule type" value="Genomic_DNA"/>
</dbReference>
<dbReference type="OrthoDB" id="4849160at2759"/>
<keyword evidence="4" id="KW-0732">Signal</keyword>
<keyword evidence="1 2" id="KW-1015">Disulfide bond</keyword>
<comment type="subcellular location">
    <subcellularLocation>
        <location evidence="2">Secreted</location>
    </subcellularLocation>
</comment>
<comment type="catalytic activity">
    <reaction evidence="2">
        <text>[(1-&gt;4)-beta-D-glucosyl]n+m + reduced acceptor + O2 = 4-dehydro-beta-D-glucosyl-[(1-&gt;4)-beta-D-glucosyl]n-1 + [(1-&gt;4)-beta-D-glucosyl]m + acceptor + H2O.</text>
        <dbReference type="EC" id="1.14.99.56"/>
    </reaction>
</comment>
<accession>A0A9P6L3T5</accession>
<dbReference type="Proteomes" id="UP000736335">
    <property type="component" value="Unassembled WGS sequence"/>
</dbReference>
<keyword evidence="2" id="KW-0964">Secreted</keyword>
<feature type="compositionally biased region" description="Basic residues" evidence="3">
    <location>
        <begin position="303"/>
        <end position="312"/>
    </location>
</feature>
<dbReference type="GO" id="GO:0030245">
    <property type="term" value="P:cellulose catabolic process"/>
    <property type="evidence" value="ECO:0007669"/>
    <property type="project" value="UniProtKB-UniRule"/>
</dbReference>
<dbReference type="Pfam" id="PF03443">
    <property type="entry name" value="AA9"/>
    <property type="match status" value="1"/>
</dbReference>
<feature type="domain" description="Auxiliary Activity family 9 catalytic" evidence="5">
    <location>
        <begin position="24"/>
        <end position="226"/>
    </location>
</feature>
<dbReference type="CDD" id="cd21175">
    <property type="entry name" value="LPMO_AA9"/>
    <property type="match status" value="1"/>
</dbReference>
<evidence type="ECO:0000256" key="3">
    <source>
        <dbReference type="SAM" id="MobiDB-lite"/>
    </source>
</evidence>
<evidence type="ECO:0000313" key="7">
    <source>
        <dbReference type="Proteomes" id="UP000736335"/>
    </source>
</evidence>
<dbReference type="AlphaFoldDB" id="A0A9P6L3T5"/>
<dbReference type="Gene3D" id="2.70.50.70">
    <property type="match status" value="1"/>
</dbReference>
<evidence type="ECO:0000256" key="1">
    <source>
        <dbReference type="ARBA" id="ARBA00023157"/>
    </source>
</evidence>
<feature type="signal peptide" evidence="4">
    <location>
        <begin position="1"/>
        <end position="23"/>
    </location>
</feature>
<evidence type="ECO:0000313" key="6">
    <source>
        <dbReference type="EMBL" id="KAF9782144.1"/>
    </source>
</evidence>
<evidence type="ECO:0000256" key="4">
    <source>
        <dbReference type="SAM" id="SignalP"/>
    </source>
</evidence>
<comment type="function">
    <text evidence="2">Lytic polysaccharide monooxygenase (LMPO) that depolymerizes crystalline and amorphous polysaccharides via the oxidation of scissile alpha- or beta-(1-4)-glycosidic bonds, yielding C1 and/or C4 oxidation products. Catalysis by LPMOs requires the reduction of the active-site copper from Cu(II) to Cu(I) by a reducing agent and H(2)O(2) or O(2) as a cosubstrate.</text>
</comment>
<feature type="region of interest" description="Disordered" evidence="3">
    <location>
        <begin position="250"/>
        <end position="336"/>
    </location>
</feature>
<dbReference type="InterPro" id="IPR049892">
    <property type="entry name" value="AA9"/>
</dbReference>
<dbReference type="GO" id="GO:0005576">
    <property type="term" value="C:extracellular region"/>
    <property type="evidence" value="ECO:0007669"/>
    <property type="project" value="UniProtKB-SubCell"/>
</dbReference>
<organism evidence="6 7">
    <name type="scientific">Thelephora terrestris</name>
    <dbReference type="NCBI Taxonomy" id="56493"/>
    <lineage>
        <taxon>Eukaryota</taxon>
        <taxon>Fungi</taxon>
        <taxon>Dikarya</taxon>
        <taxon>Basidiomycota</taxon>
        <taxon>Agaricomycotina</taxon>
        <taxon>Agaricomycetes</taxon>
        <taxon>Thelephorales</taxon>
        <taxon>Thelephoraceae</taxon>
        <taxon>Thelephora</taxon>
    </lineage>
</organism>
<dbReference type="GO" id="GO:0008810">
    <property type="term" value="F:cellulase activity"/>
    <property type="evidence" value="ECO:0007669"/>
    <property type="project" value="UniProtKB-UniRule"/>
</dbReference>
<evidence type="ECO:0000256" key="2">
    <source>
        <dbReference type="RuleBase" id="RU368122"/>
    </source>
</evidence>
<evidence type="ECO:0000259" key="5">
    <source>
        <dbReference type="Pfam" id="PF03443"/>
    </source>
</evidence>
<name>A0A9P6L3T5_9AGAM</name>
<dbReference type="PANTHER" id="PTHR33353:SF19">
    <property type="entry name" value="GLYCOSYLHYDROLASE FAMILY 61-8 PROTEIN"/>
    <property type="match status" value="1"/>
</dbReference>
<dbReference type="InterPro" id="IPR005103">
    <property type="entry name" value="AA9_LPMO"/>
</dbReference>
<gene>
    <name evidence="6" type="ORF">BJ322DRAFT_1009584</name>
</gene>
<dbReference type="EC" id="1.14.99.56" evidence="2"/>
<keyword evidence="2" id="KW-0624">Polysaccharide degradation</keyword>
<reference evidence="6" key="2">
    <citation type="submission" date="2020-11" db="EMBL/GenBank/DDBJ databases">
        <authorList>
            <consortium name="DOE Joint Genome Institute"/>
            <person name="Kuo A."/>
            <person name="Miyauchi S."/>
            <person name="Kiss E."/>
            <person name="Drula E."/>
            <person name="Kohler A."/>
            <person name="Sanchez-Garcia M."/>
            <person name="Andreopoulos B."/>
            <person name="Barry K.W."/>
            <person name="Bonito G."/>
            <person name="Buee M."/>
            <person name="Carver A."/>
            <person name="Chen C."/>
            <person name="Cichocki N."/>
            <person name="Clum A."/>
            <person name="Culley D."/>
            <person name="Crous P.W."/>
            <person name="Fauchery L."/>
            <person name="Girlanda M."/>
            <person name="Hayes R."/>
            <person name="Keri Z."/>
            <person name="Labutti K."/>
            <person name="Lipzen A."/>
            <person name="Lombard V."/>
            <person name="Magnuson J."/>
            <person name="Maillard F."/>
            <person name="Morin E."/>
            <person name="Murat C."/>
            <person name="Nolan M."/>
            <person name="Ohm R."/>
            <person name="Pangilinan J."/>
            <person name="Pereira M."/>
            <person name="Perotto S."/>
            <person name="Peter M."/>
            <person name="Riley R."/>
            <person name="Sitrit Y."/>
            <person name="Stielow B."/>
            <person name="Szollosi G."/>
            <person name="Zifcakova L."/>
            <person name="Stursova M."/>
            <person name="Spatafora J.W."/>
            <person name="Tedersoo L."/>
            <person name="Vaario L.-M."/>
            <person name="Yamada A."/>
            <person name="Yan M."/>
            <person name="Wang P."/>
            <person name="Xu J."/>
            <person name="Bruns T."/>
            <person name="Baldrian P."/>
            <person name="Vilgalys R."/>
            <person name="Henrissat B."/>
            <person name="Grigoriev I.V."/>
            <person name="Hibbett D."/>
            <person name="Nagy L.G."/>
            <person name="Martin F.M."/>
        </authorList>
    </citation>
    <scope>NUCLEOTIDE SEQUENCE</scope>
    <source>
        <strain evidence="6">UH-Tt-Lm1</strain>
    </source>
</reference>
<keyword evidence="2" id="KW-0119">Carbohydrate metabolism</keyword>
<keyword evidence="7" id="KW-1185">Reference proteome</keyword>
<feature type="compositionally biased region" description="Polar residues" evidence="3">
    <location>
        <begin position="262"/>
        <end position="277"/>
    </location>
</feature>
<comment type="domain">
    <text evidence="2">Has a modular structure: an endo-beta-1,4-glucanase catalytic module at the N-terminus, a linker rich in serines and threonines, and a C-terminal carbohydrate-binding module (CBM).</text>
</comment>
<comment type="caution">
    <text evidence="6">The sequence shown here is derived from an EMBL/GenBank/DDBJ whole genome shotgun (WGS) entry which is preliminary data.</text>
</comment>
<sequence>MKTTTLLLPFLTAALSFIPFARAHGFVYVLDIDGTDYKGNIPEGSSDTPSPIRQVTSQDPIYGAASPTINCGTGAPNAGLVVDAMPGSKLSWDWRTESLTNWPHDTGPMITYLASCGSTTCDQFDSRTAKWFKIDQVGQDGNGGWVQKLIMNGAVSNATLPDNLAPGEYLVRHEIIALHLATTQGKAEFYPSCQQIKVGGNGTGVPSQDELLSFPGAYSDTDPGLFTPDIFNPGFQYVFPGGPIATLVTSGGGNNNGTSTTILPSSTRKPMSTTSVMSPPVPTGTGNPTNSSSSSCSLNKNRSLLKRSSWKNRRSDSPRPHRVSRVMGRLLHGTTW</sequence>
<keyword evidence="2" id="KW-0136">Cellulose degradation</keyword>
<proteinExistence type="predicted"/>
<protein>
    <recommendedName>
        <fullName evidence="2">AA9 family lytic polysaccharide monooxygenase</fullName>
        <ecNumber evidence="2">1.14.99.56</ecNumber>
    </recommendedName>
    <alternativeName>
        <fullName evidence="2">Endo-beta-1,4-glucanase</fullName>
    </alternativeName>
    <alternativeName>
        <fullName evidence="2">Glycosyl hydrolase 61 family protein</fullName>
    </alternativeName>
</protein>